<dbReference type="GO" id="GO:0005737">
    <property type="term" value="C:cytoplasm"/>
    <property type="evidence" value="ECO:0007669"/>
    <property type="project" value="TreeGrafter"/>
</dbReference>
<dbReference type="AlphaFoldDB" id="A0A1G2E0P7"/>
<dbReference type="PANTHER" id="PTHR48100:SF1">
    <property type="entry name" value="HISTIDINE PHOSPHATASE FAMILY PROTEIN-RELATED"/>
    <property type="match status" value="1"/>
</dbReference>
<evidence type="ECO:0000313" key="1">
    <source>
        <dbReference type="EMBL" id="OGZ18900.1"/>
    </source>
</evidence>
<name>A0A1G2E0P7_9BACT</name>
<evidence type="ECO:0008006" key="3">
    <source>
        <dbReference type="Google" id="ProtNLM"/>
    </source>
</evidence>
<proteinExistence type="predicted"/>
<comment type="caution">
    <text evidence="1">The sequence shown here is derived from an EMBL/GenBank/DDBJ whole genome shotgun (WGS) entry which is preliminary data.</text>
</comment>
<protein>
    <recommendedName>
        <fullName evidence="3">Phosphoglycerate mutase</fullName>
    </recommendedName>
</protein>
<dbReference type="SMART" id="SM00855">
    <property type="entry name" value="PGAM"/>
    <property type="match status" value="1"/>
</dbReference>
<accession>A0A1G2E0P7</accession>
<dbReference type="GO" id="GO:0016791">
    <property type="term" value="F:phosphatase activity"/>
    <property type="evidence" value="ECO:0007669"/>
    <property type="project" value="TreeGrafter"/>
</dbReference>
<dbReference type="Proteomes" id="UP000178106">
    <property type="component" value="Unassembled WGS sequence"/>
</dbReference>
<dbReference type="EMBL" id="MHLU01000076">
    <property type="protein sequence ID" value="OGZ18900.1"/>
    <property type="molecule type" value="Genomic_DNA"/>
</dbReference>
<dbReference type="PANTHER" id="PTHR48100">
    <property type="entry name" value="BROAD-SPECIFICITY PHOSPHATASE YOR283W-RELATED"/>
    <property type="match status" value="1"/>
</dbReference>
<sequence length="208" mass="23933">MHVYFVRHGESEGNVTMVHQGPDVLLSPSGIAQSRALANRFRDIPVDRILSSDLNRAKVTAQIIAEAIEKDVSYVPVFRELISPKELEGLALSDDESVRIHDLRIKNQDDPNWRYSDEENFFDATKRAEQALQMLEELSSERVIVITHSLFVFHIIARILFPKGISPKDFRQFKKHADISNAGVTLCEFSREEQTWKLLSWNNETRLE</sequence>
<dbReference type="CDD" id="cd07067">
    <property type="entry name" value="HP_PGM_like"/>
    <property type="match status" value="1"/>
</dbReference>
<dbReference type="Gene3D" id="3.40.50.1240">
    <property type="entry name" value="Phosphoglycerate mutase-like"/>
    <property type="match status" value="1"/>
</dbReference>
<evidence type="ECO:0000313" key="2">
    <source>
        <dbReference type="Proteomes" id="UP000178106"/>
    </source>
</evidence>
<reference evidence="1 2" key="1">
    <citation type="journal article" date="2016" name="Nat. Commun.">
        <title>Thousands of microbial genomes shed light on interconnected biogeochemical processes in an aquifer system.</title>
        <authorList>
            <person name="Anantharaman K."/>
            <person name="Brown C.T."/>
            <person name="Hug L.A."/>
            <person name="Sharon I."/>
            <person name="Castelle C.J."/>
            <person name="Probst A.J."/>
            <person name="Thomas B.C."/>
            <person name="Singh A."/>
            <person name="Wilkins M.J."/>
            <person name="Karaoz U."/>
            <person name="Brodie E.L."/>
            <person name="Williams K.H."/>
            <person name="Hubbard S.S."/>
            <person name="Banfield J.F."/>
        </authorList>
    </citation>
    <scope>NUCLEOTIDE SEQUENCE [LARGE SCALE GENOMIC DNA]</scope>
</reference>
<gene>
    <name evidence="1" type="ORF">A2494_03860</name>
</gene>
<dbReference type="InterPro" id="IPR050275">
    <property type="entry name" value="PGM_Phosphatase"/>
</dbReference>
<dbReference type="InterPro" id="IPR029033">
    <property type="entry name" value="His_PPase_superfam"/>
</dbReference>
<dbReference type="SUPFAM" id="SSF53254">
    <property type="entry name" value="Phosphoglycerate mutase-like"/>
    <property type="match status" value="1"/>
</dbReference>
<dbReference type="Pfam" id="PF00300">
    <property type="entry name" value="His_Phos_1"/>
    <property type="match status" value="1"/>
</dbReference>
<dbReference type="InterPro" id="IPR013078">
    <property type="entry name" value="His_Pase_superF_clade-1"/>
</dbReference>
<organism evidence="1 2">
    <name type="scientific">Candidatus Lloydbacteria bacterium RIFOXYC12_FULL_46_25</name>
    <dbReference type="NCBI Taxonomy" id="1798670"/>
    <lineage>
        <taxon>Bacteria</taxon>
        <taxon>Candidatus Lloydiibacteriota</taxon>
    </lineage>
</organism>